<comment type="caution">
    <text evidence="4">The sequence shown here is derived from an EMBL/GenBank/DDBJ whole genome shotgun (WGS) entry which is preliminary data.</text>
</comment>
<organism evidence="4 5">
    <name type="scientific">Caenorhabditis angaria</name>
    <dbReference type="NCBI Taxonomy" id="860376"/>
    <lineage>
        <taxon>Eukaryota</taxon>
        <taxon>Metazoa</taxon>
        <taxon>Ecdysozoa</taxon>
        <taxon>Nematoda</taxon>
        <taxon>Chromadorea</taxon>
        <taxon>Rhabditida</taxon>
        <taxon>Rhabditina</taxon>
        <taxon>Rhabditomorpha</taxon>
        <taxon>Rhabditoidea</taxon>
        <taxon>Rhabditidae</taxon>
        <taxon>Peloderinae</taxon>
        <taxon>Caenorhabditis</taxon>
    </lineage>
</organism>
<sequence>MRTSILILMIIGGFLVSSRLHRHHRKRRFSNEFEGLYCGESANLQSEFDESKDSDSSISKVFSTQFNLALDNTICIKLQNIVHVLKYEKLEQHYPIETSYTFSIPLIDTNCKCHCTGIGGNDFCNVDKYSDDKNCTANGDFPTCYTKYHSVAAPIDCVVTSIPAKACCDIKMKPYNNKIYRAVKLSQPVNVMLISYSVYANNTGKMNRIFGNEHIKVVLNKGKEEFELNEHHKIGVRLTAPPPHQQLAAGMYYFSEDDHDDLREGAINGIGENNMEKIGWYRRIGNMWQTSANGLNVRNSHKLIIKNCKEQLHLDQFSGANNYVLRGTQYNDTSNDKRVIENSYVKSIRVDEMSRVVTITHEHGTTASVYLKTDSRPNLTKSQSQLSNFTGTITLDHDGNRMLNVTMYGVKGTVHIKFFENDRKTVATFACTAQFGTSTKDDGSKISLPSTIDKAQFVCILPDEQATKNEICKWIPYEEKAMRTPRQENSWSEGHSPCASSECNKMTRGASEWFPWLIDFDYLQSHNLGFGEWAKIGLHMALIAVCTLLLILVVQRHSSITSKKIIILGNNQSNKEQMIIHDSGPTDSTIDQHQTTSTSSYDSTPSQTQSTISAAFRPITSTSSYWPEPPPPYSPPITESWFSALNTPTTQPQPASDWFSMLDTKTSGTTPPVDQFLNNLLVQPSSQQVHHIHHNLHHHTHTHNVVQNHYFTTTTTVPQQQQPNDSVAIVPTPSTSEPAHFIDPAWNYLAAAPATQPTQIPFSDWKREEESVKKLNEATYPSNSNNNKKAEAIGSEKKHKQEIAKKMENAIKKEKATATASNVSVSVPTRIVVNGQPHSAPVVTKMPFSYRDVAARVEEKEANILSSGSNKENPPGSPPPPAIPTKLVKNNKKNDDLQKQHQIMNKKNVADELKKNNNKPRNDEFQKIQNNIKITAPENVVAPVASSRYDVLSLDSKNARNGHQSKKAAAKAAKRTPPVIEQVFSRSSSPGAENDQESEVEEVEDDDDEPTTEVSKTVGKRRSTSRHQTSKKKRAAVQTTQRRRQRRKVEPGWYDNFIWIWDILTWMAGYFGSMVQWTFQLIVDVCVKIYDVFCVSTEAVCQGILQGLKKCAIFIFMIFVYIGLSFWMFIRTIAMARLFEQLCDDRPEITEWGMKRDIPIPNSAIEYIDRLIRENTHDAYVVFGLRSECSDDEIKRNYKRLCALVSPDKCTIDGCEEAFDLLNRAFDAIGNPLARITYTMENAYDNDDHKCVINAWDDLRERIEETRCTIFCDCGSRHMRLMTNIRPNEARYCRRCDMNHPAKQNDIWVEKRLFGLKSIYLTCTDNMVFDITEWATCEGNLNEFSCQHSDEKIKKESIKKQ</sequence>
<keyword evidence="2" id="KW-1133">Transmembrane helix</keyword>
<evidence type="ECO:0000313" key="4">
    <source>
        <dbReference type="EMBL" id="CAI5441246.1"/>
    </source>
</evidence>
<reference evidence="4" key="1">
    <citation type="submission" date="2022-11" db="EMBL/GenBank/DDBJ databases">
        <authorList>
            <person name="Kikuchi T."/>
        </authorList>
    </citation>
    <scope>NUCLEOTIDE SEQUENCE</scope>
    <source>
        <strain evidence="4">PS1010</strain>
    </source>
</reference>
<dbReference type="Pfam" id="PF00226">
    <property type="entry name" value="DnaJ"/>
    <property type="match status" value="1"/>
</dbReference>
<dbReference type="InterPro" id="IPR032843">
    <property type="entry name" value="Jiv"/>
</dbReference>
<dbReference type="OrthoDB" id="5916841at2759"/>
<dbReference type="InterPro" id="IPR043076">
    <property type="entry name" value="Fusogen_EFF/AFF_dom3"/>
</dbReference>
<dbReference type="GO" id="GO:0044291">
    <property type="term" value="C:cell-cell contact zone"/>
    <property type="evidence" value="ECO:0007669"/>
    <property type="project" value="TreeGrafter"/>
</dbReference>
<accession>A0A9P1IBR9</accession>
<feature type="compositionally biased region" description="Low complexity" evidence="1">
    <location>
        <begin position="592"/>
        <end position="607"/>
    </location>
</feature>
<evidence type="ECO:0000259" key="3">
    <source>
        <dbReference type="PROSITE" id="PS50076"/>
    </source>
</evidence>
<feature type="compositionally biased region" description="Basic residues" evidence="1">
    <location>
        <begin position="1018"/>
        <end position="1044"/>
    </location>
</feature>
<gene>
    <name evidence="4" type="ORF">CAMP_LOCUS3883</name>
</gene>
<feature type="region of interest" description="Disordered" evidence="1">
    <location>
        <begin position="778"/>
        <end position="799"/>
    </location>
</feature>
<protein>
    <recommendedName>
        <fullName evidence="3">J domain-containing protein</fullName>
    </recommendedName>
</protein>
<feature type="compositionally biased region" description="Basic and acidic residues" evidence="1">
    <location>
        <begin position="788"/>
        <end position="799"/>
    </location>
</feature>
<dbReference type="PANTHER" id="PTHR37415">
    <property type="entry name" value="EFF-1A"/>
    <property type="match status" value="1"/>
</dbReference>
<dbReference type="InterPro" id="IPR001623">
    <property type="entry name" value="DnaJ_domain"/>
</dbReference>
<feature type="compositionally biased region" description="Acidic residues" evidence="1">
    <location>
        <begin position="994"/>
        <end position="1011"/>
    </location>
</feature>
<dbReference type="GO" id="GO:0000768">
    <property type="term" value="P:syncytium formation by plasma membrane fusion"/>
    <property type="evidence" value="ECO:0007669"/>
    <property type="project" value="TreeGrafter"/>
</dbReference>
<evidence type="ECO:0000256" key="1">
    <source>
        <dbReference type="SAM" id="MobiDB-lite"/>
    </source>
</evidence>
<dbReference type="SMART" id="SM00271">
    <property type="entry name" value="DnaJ"/>
    <property type="match status" value="1"/>
</dbReference>
<name>A0A9P1IBR9_9PELO</name>
<dbReference type="Proteomes" id="UP001152747">
    <property type="component" value="Unassembled WGS sequence"/>
</dbReference>
<keyword evidence="2" id="KW-0812">Transmembrane</keyword>
<dbReference type="EMBL" id="CANHGI010000002">
    <property type="protein sequence ID" value="CAI5441246.1"/>
    <property type="molecule type" value="Genomic_DNA"/>
</dbReference>
<feature type="domain" description="J" evidence="3">
    <location>
        <begin position="1178"/>
        <end position="1248"/>
    </location>
</feature>
<dbReference type="CDD" id="cd06257">
    <property type="entry name" value="DnaJ"/>
    <property type="match status" value="1"/>
</dbReference>
<evidence type="ECO:0000256" key="2">
    <source>
        <dbReference type="SAM" id="Phobius"/>
    </source>
</evidence>
<dbReference type="SUPFAM" id="SSF46565">
    <property type="entry name" value="Chaperone J-domain"/>
    <property type="match status" value="1"/>
</dbReference>
<dbReference type="PANTHER" id="PTHR37415:SF1">
    <property type="entry name" value="CELL FUSION PROTEIN AFF-1"/>
    <property type="match status" value="1"/>
</dbReference>
<feature type="region of interest" description="Disordered" evidence="1">
    <location>
        <begin position="863"/>
        <end position="888"/>
    </location>
</feature>
<evidence type="ECO:0000313" key="5">
    <source>
        <dbReference type="Proteomes" id="UP001152747"/>
    </source>
</evidence>
<feature type="transmembrane region" description="Helical" evidence="2">
    <location>
        <begin position="1052"/>
        <end position="1071"/>
    </location>
</feature>
<feature type="region of interest" description="Disordered" evidence="1">
    <location>
        <begin position="955"/>
        <end position="1044"/>
    </location>
</feature>
<feature type="region of interest" description="Disordered" evidence="1">
    <location>
        <begin position="583"/>
        <end position="607"/>
    </location>
</feature>
<dbReference type="InterPro" id="IPR036869">
    <property type="entry name" value="J_dom_sf"/>
</dbReference>
<feature type="compositionally biased region" description="Basic residues" evidence="1">
    <location>
        <begin position="963"/>
        <end position="974"/>
    </location>
</feature>
<keyword evidence="2" id="KW-0472">Membrane</keyword>
<dbReference type="Gene3D" id="2.60.40.3980">
    <property type="entry name" value="Cell-cell fusogen EFF/AFF, domain 3"/>
    <property type="match status" value="1"/>
</dbReference>
<dbReference type="Gene3D" id="1.10.287.110">
    <property type="entry name" value="DnaJ domain"/>
    <property type="match status" value="1"/>
</dbReference>
<dbReference type="Gene3D" id="2.60.98.60">
    <property type="entry name" value="Cell-cell fusogen EFF/AFF, domain 1"/>
    <property type="match status" value="1"/>
</dbReference>
<dbReference type="Pfam" id="PF14884">
    <property type="entry name" value="EFF-AFF"/>
    <property type="match status" value="1"/>
</dbReference>
<dbReference type="Pfam" id="PF14901">
    <property type="entry name" value="Jiv90"/>
    <property type="match status" value="1"/>
</dbReference>
<dbReference type="InterPro" id="IPR029213">
    <property type="entry name" value="Fusogen_EFF/AFF"/>
</dbReference>
<proteinExistence type="predicted"/>
<feature type="transmembrane region" description="Helical" evidence="2">
    <location>
        <begin position="1112"/>
        <end position="1130"/>
    </location>
</feature>
<dbReference type="PROSITE" id="PS50076">
    <property type="entry name" value="DNAJ_2"/>
    <property type="match status" value="1"/>
</dbReference>
<keyword evidence="5" id="KW-1185">Reference proteome</keyword>